<keyword evidence="8" id="KW-0902">Two-component regulatory system</keyword>
<keyword evidence="5" id="KW-0547">Nucleotide-binding</keyword>
<dbReference type="EC" id="2.7.13.3" evidence="2"/>
<proteinExistence type="predicted"/>
<dbReference type="Gene3D" id="1.20.5.1930">
    <property type="match status" value="1"/>
</dbReference>
<evidence type="ECO:0000256" key="1">
    <source>
        <dbReference type="ARBA" id="ARBA00000085"/>
    </source>
</evidence>
<gene>
    <name evidence="11" type="ORF">GK047_05065</name>
</gene>
<evidence type="ECO:0000256" key="9">
    <source>
        <dbReference type="SAM" id="Phobius"/>
    </source>
</evidence>
<evidence type="ECO:0000313" key="11">
    <source>
        <dbReference type="EMBL" id="NEW05387.1"/>
    </source>
</evidence>
<evidence type="ECO:0000256" key="5">
    <source>
        <dbReference type="ARBA" id="ARBA00022741"/>
    </source>
</evidence>
<evidence type="ECO:0000256" key="6">
    <source>
        <dbReference type="ARBA" id="ARBA00022777"/>
    </source>
</evidence>
<protein>
    <recommendedName>
        <fullName evidence="2">histidine kinase</fullName>
        <ecNumber evidence="2">2.7.13.3</ecNumber>
    </recommendedName>
</protein>
<keyword evidence="9" id="KW-0472">Membrane</keyword>
<feature type="transmembrane region" description="Helical" evidence="9">
    <location>
        <begin position="29"/>
        <end position="45"/>
    </location>
</feature>
<dbReference type="GO" id="GO:0005524">
    <property type="term" value="F:ATP binding"/>
    <property type="evidence" value="ECO:0007669"/>
    <property type="project" value="UniProtKB-KW"/>
</dbReference>
<accession>A0A6G3ZVE3</accession>
<keyword evidence="4" id="KW-0808">Transferase</keyword>
<evidence type="ECO:0000256" key="8">
    <source>
        <dbReference type="ARBA" id="ARBA00023012"/>
    </source>
</evidence>
<dbReference type="SUPFAM" id="SSF55874">
    <property type="entry name" value="ATPase domain of HSP90 chaperone/DNA topoisomerase II/histidine kinase"/>
    <property type="match status" value="1"/>
</dbReference>
<keyword evidence="7" id="KW-0067">ATP-binding</keyword>
<keyword evidence="9" id="KW-1133">Transmembrane helix</keyword>
<evidence type="ECO:0000256" key="2">
    <source>
        <dbReference type="ARBA" id="ARBA00012438"/>
    </source>
</evidence>
<reference evidence="11" key="1">
    <citation type="submission" date="2020-02" db="EMBL/GenBank/DDBJ databases">
        <authorList>
            <person name="Shen X.-R."/>
            <person name="Zhang Y.-X."/>
        </authorList>
    </citation>
    <scope>NUCLEOTIDE SEQUENCE</scope>
    <source>
        <strain evidence="11">SYP-B3998</strain>
    </source>
</reference>
<evidence type="ECO:0000259" key="10">
    <source>
        <dbReference type="Pfam" id="PF07730"/>
    </source>
</evidence>
<dbReference type="GO" id="GO:0016020">
    <property type="term" value="C:membrane"/>
    <property type="evidence" value="ECO:0007669"/>
    <property type="project" value="InterPro"/>
</dbReference>
<evidence type="ECO:0000256" key="3">
    <source>
        <dbReference type="ARBA" id="ARBA00022553"/>
    </source>
</evidence>
<dbReference type="InterPro" id="IPR011712">
    <property type="entry name" value="Sig_transdc_His_kin_sub3_dim/P"/>
</dbReference>
<evidence type="ECO:0000256" key="4">
    <source>
        <dbReference type="ARBA" id="ARBA00022679"/>
    </source>
</evidence>
<dbReference type="PANTHER" id="PTHR24421">
    <property type="entry name" value="NITRATE/NITRITE SENSOR PROTEIN NARX-RELATED"/>
    <property type="match status" value="1"/>
</dbReference>
<feature type="transmembrane region" description="Helical" evidence="9">
    <location>
        <begin position="52"/>
        <end position="69"/>
    </location>
</feature>
<dbReference type="GO" id="GO:0046983">
    <property type="term" value="F:protein dimerization activity"/>
    <property type="evidence" value="ECO:0007669"/>
    <property type="project" value="InterPro"/>
</dbReference>
<dbReference type="PANTHER" id="PTHR24421:SF10">
    <property type="entry name" value="NITRATE_NITRITE SENSOR PROTEIN NARQ"/>
    <property type="match status" value="1"/>
</dbReference>
<comment type="catalytic activity">
    <reaction evidence="1">
        <text>ATP + protein L-histidine = ADP + protein N-phospho-L-histidine.</text>
        <dbReference type="EC" id="2.7.13.3"/>
    </reaction>
</comment>
<feature type="transmembrane region" description="Helical" evidence="9">
    <location>
        <begin position="120"/>
        <end position="139"/>
    </location>
</feature>
<dbReference type="RefSeq" id="WP_163942054.1">
    <property type="nucleotide sequence ID" value="NZ_JAAIKC010000001.1"/>
</dbReference>
<dbReference type="EMBL" id="JAAIKC010000001">
    <property type="protein sequence ID" value="NEW05387.1"/>
    <property type="molecule type" value="Genomic_DNA"/>
</dbReference>
<comment type="caution">
    <text evidence="11">The sequence shown here is derived from an EMBL/GenBank/DDBJ whole genome shotgun (WGS) entry which is preliminary data.</text>
</comment>
<organism evidence="11">
    <name type="scientific">Paenibacillus sp. SYP-B3998</name>
    <dbReference type="NCBI Taxonomy" id="2678564"/>
    <lineage>
        <taxon>Bacteria</taxon>
        <taxon>Bacillati</taxon>
        <taxon>Bacillota</taxon>
        <taxon>Bacilli</taxon>
        <taxon>Bacillales</taxon>
        <taxon>Paenibacillaceae</taxon>
        <taxon>Paenibacillus</taxon>
    </lineage>
</organism>
<keyword evidence="6 11" id="KW-0418">Kinase</keyword>
<dbReference type="AlphaFoldDB" id="A0A6G3ZVE3"/>
<dbReference type="CDD" id="cd16917">
    <property type="entry name" value="HATPase_UhpB-NarQ-NarX-like"/>
    <property type="match status" value="1"/>
</dbReference>
<sequence length="380" mass="43789">MTILLPFTRYALILTPALASMYLENYASYGTFAFFTLLLIWIAELRRTILSARYSLFMLLIEIGFSAWMSYHYDGLMFITFYSTLISYMHLANSQFRYVCALLQFVLLNISMQGQGASNYIIANLIFIGFACMLLKLFFIEQNKDEVELLYDHLRRQHYELDDARLRLIDYARKVEHIAQADERNRISHDIHDDLGHKLIRLKMMMEAAIRILPTQPQQGMEMLNTIRDQMTESMELLRATVRRLKPNEVDLQTYSLNKLIEDLISNSGITIELEILGMPYALYPSLEFILYRNAQEAVTNAIRHGGATQVFIALTYESKQIIMNISNNGKLPDSTHIKGIGLTGMEERTGLIGGQLNISMQERFAVTTVLPTYRQVQSN</sequence>
<evidence type="ECO:0000256" key="7">
    <source>
        <dbReference type="ARBA" id="ARBA00022840"/>
    </source>
</evidence>
<name>A0A6G3ZVE3_9BACL</name>
<dbReference type="InterPro" id="IPR036890">
    <property type="entry name" value="HATPase_C_sf"/>
</dbReference>
<keyword evidence="9" id="KW-0812">Transmembrane</keyword>
<dbReference type="Gene3D" id="3.30.565.10">
    <property type="entry name" value="Histidine kinase-like ATPase, C-terminal domain"/>
    <property type="match status" value="1"/>
</dbReference>
<dbReference type="GO" id="GO:0000155">
    <property type="term" value="F:phosphorelay sensor kinase activity"/>
    <property type="evidence" value="ECO:0007669"/>
    <property type="project" value="InterPro"/>
</dbReference>
<keyword evidence="3" id="KW-0597">Phosphoprotein</keyword>
<dbReference type="Pfam" id="PF07730">
    <property type="entry name" value="HisKA_3"/>
    <property type="match status" value="1"/>
</dbReference>
<feature type="domain" description="Signal transduction histidine kinase subgroup 3 dimerisation and phosphoacceptor" evidence="10">
    <location>
        <begin position="183"/>
        <end position="248"/>
    </location>
</feature>
<dbReference type="InterPro" id="IPR050482">
    <property type="entry name" value="Sensor_HK_TwoCompSys"/>
</dbReference>